<feature type="transmembrane region" description="Helical" evidence="9">
    <location>
        <begin position="429"/>
        <end position="447"/>
    </location>
</feature>
<evidence type="ECO:0000313" key="11">
    <source>
        <dbReference type="EMBL" id="OSO89668.1"/>
    </source>
</evidence>
<evidence type="ECO:0000256" key="6">
    <source>
        <dbReference type="ARBA" id="ARBA00023136"/>
    </source>
</evidence>
<evidence type="ECO:0000256" key="5">
    <source>
        <dbReference type="ARBA" id="ARBA00022989"/>
    </source>
</evidence>
<feature type="transmembrane region" description="Helical" evidence="9">
    <location>
        <begin position="272"/>
        <end position="294"/>
    </location>
</feature>
<evidence type="ECO:0000256" key="4">
    <source>
        <dbReference type="ARBA" id="ARBA00022692"/>
    </source>
</evidence>
<proteinExistence type="inferred from homology"/>
<reference evidence="12" key="1">
    <citation type="submission" date="2017-04" db="EMBL/GenBank/DDBJ databases">
        <authorList>
            <person name="Abreu V.A."/>
            <person name="Popin R.V."/>
            <person name="Rigonato J."/>
            <person name="Andreote A.P."/>
            <person name="Schaker P.C."/>
            <person name="Hoff-Risseti C."/>
            <person name="Alvarenga D.O."/>
            <person name="Varani A.M."/>
            <person name="Fiore M.F."/>
        </authorList>
    </citation>
    <scope>NUCLEOTIDE SEQUENCE [LARGE SCALE GENOMIC DNA]</scope>
    <source>
        <strain evidence="12">CENA303</strain>
    </source>
</reference>
<evidence type="ECO:0000256" key="2">
    <source>
        <dbReference type="ARBA" id="ARBA00005346"/>
    </source>
</evidence>
<keyword evidence="6 9" id="KW-0472">Membrane</keyword>
<feature type="transmembrane region" description="Helical" evidence="9">
    <location>
        <begin position="6"/>
        <end position="22"/>
    </location>
</feature>
<keyword evidence="3" id="KW-1003">Cell membrane</keyword>
<comment type="function">
    <text evidence="7">NDH-1 shuttles electrons from NAD(P)H, via FMN and iron-sulfur (Fe-S) centers, to quinones in the respiratory chain. The immediate electron acceptor for the enzyme in this species is believed to be plastoquinone. Couples the redox reaction to proton translocation (for every two electrons transferred, four hydrogen ions are translocated across the cytoplasmic membrane), and thus conserves the redox energy in a proton gradient.</text>
</comment>
<dbReference type="InterPro" id="IPR001750">
    <property type="entry name" value="ND/Mrp_TM"/>
</dbReference>
<dbReference type="RefSeq" id="WP_085728565.1">
    <property type="nucleotide sequence ID" value="NZ_NBYN01000054.1"/>
</dbReference>
<feature type="transmembrane region" description="Helical" evidence="9">
    <location>
        <begin position="247"/>
        <end position="265"/>
    </location>
</feature>
<evidence type="ECO:0000256" key="3">
    <source>
        <dbReference type="ARBA" id="ARBA00022475"/>
    </source>
</evidence>
<dbReference type="GO" id="GO:0005886">
    <property type="term" value="C:plasma membrane"/>
    <property type="evidence" value="ECO:0007669"/>
    <property type="project" value="UniProtKB-SubCell"/>
</dbReference>
<keyword evidence="4 8" id="KW-0812">Transmembrane</keyword>
<gene>
    <name evidence="11" type="ORF">B7O87_10925</name>
</gene>
<evidence type="ECO:0000256" key="1">
    <source>
        <dbReference type="ARBA" id="ARBA00004651"/>
    </source>
</evidence>
<dbReference type="InterPro" id="IPR050586">
    <property type="entry name" value="CPA3_Na-H_Antiporter_D"/>
</dbReference>
<feature type="transmembrane region" description="Helical" evidence="9">
    <location>
        <begin position="117"/>
        <end position="137"/>
    </location>
</feature>
<sequence>MNTITTVWVGIPFFLGFMVFLVPQLNRHLALFGTLVSAAYGIELLIKQPEIQLNLLDSFGVTLVADQLSGYFILTNALVTIAVVLYCWRSNKNAFFYAQTLLVHGSLNAAFICADFISLYVALEVSGIAAFLLIAYSRSDRAIWVGLRYLFVSNISMLFYLVGAVLIYEKTLSFSFVGLKDAPPEAIALIFLGLLVKAGIFVSGLWLPLTHSESETPVSALLSGIVVKASVLPLLRCAEISENIHQIVVIFGVGTALMGVCYAVLEKDTKRMLAFSTISQLGFILAAPAVGGFYALTHGLVKSSLFLIVGSLPTRNFKELKSQRISTGIWIPLVIASLSICGFPLLAGFSAKVLTLKNITSWQFIAMNLAAVGTVIYYARFIFLPHKWDDVQDDKPAVKPELWIAIIVLITSLFIANIGYLSAYNTDDIIKAIITIAIGWLAYYVVFQKLAPLLPKISLYIPRLVEKFEHLVGVMSLTLILLFWMALS</sequence>
<organism evidence="11 12">
    <name type="scientific">Cylindrospermopsis raciborskii CENA303</name>
    <dbReference type="NCBI Taxonomy" id="1170769"/>
    <lineage>
        <taxon>Bacteria</taxon>
        <taxon>Bacillati</taxon>
        <taxon>Cyanobacteriota</taxon>
        <taxon>Cyanophyceae</taxon>
        <taxon>Nostocales</taxon>
        <taxon>Aphanizomenonaceae</taxon>
        <taxon>Cylindrospermopsis</taxon>
    </lineage>
</organism>
<dbReference type="PANTHER" id="PTHR42703">
    <property type="entry name" value="NADH DEHYDROGENASE"/>
    <property type="match status" value="1"/>
</dbReference>
<name>A0A1X4G586_9CYAN</name>
<feature type="transmembrane region" description="Helical" evidence="9">
    <location>
        <begin position="361"/>
        <end position="381"/>
    </location>
</feature>
<feature type="transmembrane region" description="Helical" evidence="9">
    <location>
        <begin position="149"/>
        <end position="168"/>
    </location>
</feature>
<feature type="transmembrane region" description="Helical" evidence="9">
    <location>
        <begin position="402"/>
        <end position="423"/>
    </location>
</feature>
<dbReference type="Pfam" id="PF00361">
    <property type="entry name" value="Proton_antipo_M"/>
    <property type="match status" value="1"/>
</dbReference>
<accession>A0A1X4G586</accession>
<keyword evidence="5 9" id="KW-1133">Transmembrane helix</keyword>
<dbReference type="AlphaFoldDB" id="A0A1X4G586"/>
<evidence type="ECO:0000256" key="8">
    <source>
        <dbReference type="RuleBase" id="RU000320"/>
    </source>
</evidence>
<dbReference type="EMBL" id="NBYN01000054">
    <property type="protein sequence ID" value="OSO89668.1"/>
    <property type="molecule type" value="Genomic_DNA"/>
</dbReference>
<feature type="transmembrane region" description="Helical" evidence="9">
    <location>
        <begin position="68"/>
        <end position="87"/>
    </location>
</feature>
<feature type="transmembrane region" description="Helical" evidence="9">
    <location>
        <begin position="29"/>
        <end position="48"/>
    </location>
</feature>
<dbReference type="NCBIfam" id="NF005564">
    <property type="entry name" value="PRK07234.1-4"/>
    <property type="match status" value="1"/>
</dbReference>
<feature type="transmembrane region" description="Helical" evidence="9">
    <location>
        <begin position="188"/>
        <end position="209"/>
    </location>
</feature>
<evidence type="ECO:0000256" key="7">
    <source>
        <dbReference type="ARBA" id="ARBA00025624"/>
    </source>
</evidence>
<evidence type="ECO:0000313" key="12">
    <source>
        <dbReference type="Proteomes" id="UP000192997"/>
    </source>
</evidence>
<feature type="transmembrane region" description="Helical" evidence="9">
    <location>
        <begin position="216"/>
        <end position="235"/>
    </location>
</feature>
<comment type="caution">
    <text evidence="11">The sequence shown here is derived from an EMBL/GenBank/DDBJ whole genome shotgun (WGS) entry which is preliminary data.</text>
</comment>
<feature type="transmembrane region" description="Helical" evidence="9">
    <location>
        <begin position="468"/>
        <end position="487"/>
    </location>
</feature>
<comment type="similarity">
    <text evidence="2">Belongs to the CPA3 antiporters (TC 2.A.63) subunit D family.</text>
</comment>
<dbReference type="Proteomes" id="UP000192997">
    <property type="component" value="Unassembled WGS sequence"/>
</dbReference>
<feature type="transmembrane region" description="Helical" evidence="9">
    <location>
        <begin position="94"/>
        <end position="111"/>
    </location>
</feature>
<protein>
    <submittedName>
        <fullName evidence="11">Cation:proton antiporter</fullName>
    </submittedName>
</protein>
<feature type="domain" description="NADH:quinone oxidoreductase/Mrp antiporter transmembrane" evidence="10">
    <location>
        <begin position="115"/>
        <end position="376"/>
    </location>
</feature>
<dbReference type="PANTHER" id="PTHR42703:SF1">
    <property type="entry name" value="NA(+)_H(+) ANTIPORTER SUBUNIT D1"/>
    <property type="match status" value="1"/>
</dbReference>
<evidence type="ECO:0000259" key="10">
    <source>
        <dbReference type="Pfam" id="PF00361"/>
    </source>
</evidence>
<comment type="subcellular location">
    <subcellularLocation>
        <location evidence="1">Cell membrane</location>
        <topology evidence="1">Multi-pass membrane protein</topology>
    </subcellularLocation>
    <subcellularLocation>
        <location evidence="8">Membrane</location>
        <topology evidence="8">Multi-pass membrane protein</topology>
    </subcellularLocation>
</comment>
<feature type="transmembrane region" description="Helical" evidence="9">
    <location>
        <begin position="329"/>
        <end position="349"/>
    </location>
</feature>
<evidence type="ECO:0000256" key="9">
    <source>
        <dbReference type="SAM" id="Phobius"/>
    </source>
</evidence>